<proteinExistence type="predicted"/>
<keyword evidence="2" id="KW-1185">Reference proteome</keyword>
<dbReference type="Proteomes" id="UP000530424">
    <property type="component" value="Unassembled WGS sequence"/>
</dbReference>
<dbReference type="AlphaFoldDB" id="A0A853C500"/>
<evidence type="ECO:0000313" key="1">
    <source>
        <dbReference type="EMBL" id="NYJ02231.1"/>
    </source>
</evidence>
<name>A0A853C500_9ACTN</name>
<accession>A0A853C500</accession>
<sequence length="65" mass="7806">MTNVERRLADNFWDLRDDAYDNPVRWRGVTAEVLFERMAEYVEAAEERGEPIDWQRDLTDRLACE</sequence>
<gene>
    <name evidence="1" type="ORF">HNR19_002929</name>
</gene>
<reference evidence="1 2" key="1">
    <citation type="submission" date="2020-07" db="EMBL/GenBank/DDBJ databases">
        <title>Sequencing the genomes of 1000 actinobacteria strains.</title>
        <authorList>
            <person name="Klenk H.-P."/>
        </authorList>
    </citation>
    <scope>NUCLEOTIDE SEQUENCE [LARGE SCALE GENOMIC DNA]</scope>
    <source>
        <strain evidence="1 2">DSM 103833</strain>
    </source>
</reference>
<evidence type="ECO:0000313" key="2">
    <source>
        <dbReference type="Proteomes" id="UP000530424"/>
    </source>
</evidence>
<protein>
    <submittedName>
        <fullName evidence="1">Uncharacterized protein</fullName>
    </submittedName>
</protein>
<comment type="caution">
    <text evidence="1">The sequence shown here is derived from an EMBL/GenBank/DDBJ whole genome shotgun (WGS) entry which is preliminary data.</text>
</comment>
<dbReference type="RefSeq" id="WP_179668629.1">
    <property type="nucleotide sequence ID" value="NZ_JACCFP010000001.1"/>
</dbReference>
<dbReference type="EMBL" id="JACCFP010000001">
    <property type="protein sequence ID" value="NYJ02231.1"/>
    <property type="molecule type" value="Genomic_DNA"/>
</dbReference>
<organism evidence="1 2">
    <name type="scientific">Nocardioides thalensis</name>
    <dbReference type="NCBI Taxonomy" id="1914755"/>
    <lineage>
        <taxon>Bacteria</taxon>
        <taxon>Bacillati</taxon>
        <taxon>Actinomycetota</taxon>
        <taxon>Actinomycetes</taxon>
        <taxon>Propionibacteriales</taxon>
        <taxon>Nocardioidaceae</taxon>
        <taxon>Nocardioides</taxon>
    </lineage>
</organism>